<name>A0AA45C7D1_9BACT</name>
<evidence type="ECO:0000313" key="2">
    <source>
        <dbReference type="Proteomes" id="UP000245921"/>
    </source>
</evidence>
<proteinExistence type="predicted"/>
<dbReference type="Proteomes" id="UP000245921">
    <property type="component" value="Unassembled WGS sequence"/>
</dbReference>
<reference evidence="1 2" key="1">
    <citation type="submission" date="2018-05" db="EMBL/GenBank/DDBJ databases">
        <title>Genomic Encyclopedia of Type Strains, Phase IV (KMG-IV): sequencing the most valuable type-strain genomes for metagenomic binning, comparative biology and taxonomic classification.</title>
        <authorList>
            <person name="Goeker M."/>
        </authorList>
    </citation>
    <scope>NUCLEOTIDE SEQUENCE [LARGE SCALE GENOMIC DNA]</scope>
    <source>
        <strain evidence="1 2">DSM 24906</strain>
    </source>
</reference>
<dbReference type="AlphaFoldDB" id="A0AA45C7D1"/>
<protein>
    <recommendedName>
        <fullName evidence="3">Tetratricopeptide repeat protein</fullName>
    </recommendedName>
</protein>
<gene>
    <name evidence="1" type="ORF">C7380_10652</name>
</gene>
<dbReference type="EMBL" id="QGGI01000006">
    <property type="protein sequence ID" value="PWJ95245.1"/>
    <property type="molecule type" value="Genomic_DNA"/>
</dbReference>
<comment type="caution">
    <text evidence="1">The sequence shown here is derived from an EMBL/GenBank/DDBJ whole genome shotgun (WGS) entry which is preliminary data.</text>
</comment>
<sequence length="402" mass="47423">MTDDKKFENIMKLKREFEKDLIKQGKKIEPKKEKTKPTIYKPDIDQISINVPVQNIKTWVDFVLYDIELEDEKLSLIFENRLSSKSPMQYYNQFGLMHMLRNDYDKAENFFLTGNDIESRFNLGMLKIFRKDKDILNYTKSFLDNHRKSPYPYLLLCTLSLVQEKYSMAAKFLKIANDYLNYSFISMATALYDKDIQKASSYISKAFLEGKAKKTINILNFYIGQYSNDIEKSISALASLRKDNFPCVSCIKDFNNNKANSKIPDYCSFSKTIYSYVDQNKIIPYSVNTIAAEIIKSFNMKDEEKTNKLIQKLINSYDGINVLFFKTKTNELKKGLKTNGFYHEENTYRVGLTDGKNYYKEIVQVIENLYERYHTYFDFMIDIPFYESLKIVLGWKTCKRIY</sequence>
<accession>A0AA45C7D1</accession>
<evidence type="ECO:0008006" key="3">
    <source>
        <dbReference type="Google" id="ProtNLM"/>
    </source>
</evidence>
<dbReference type="RefSeq" id="WP_109604496.1">
    <property type="nucleotide sequence ID" value="NZ_JAMHJO010000006.1"/>
</dbReference>
<organism evidence="1 2">
    <name type="scientific">Oceanotoga teriensis</name>
    <dbReference type="NCBI Taxonomy" id="515440"/>
    <lineage>
        <taxon>Bacteria</taxon>
        <taxon>Thermotogati</taxon>
        <taxon>Thermotogota</taxon>
        <taxon>Thermotogae</taxon>
        <taxon>Petrotogales</taxon>
        <taxon>Petrotogaceae</taxon>
        <taxon>Oceanotoga</taxon>
    </lineage>
</organism>
<keyword evidence="2" id="KW-1185">Reference proteome</keyword>
<evidence type="ECO:0000313" key="1">
    <source>
        <dbReference type="EMBL" id="PWJ95245.1"/>
    </source>
</evidence>